<sequence length="136" mass="15518">MPNFAGTWMHVKSENFSEYLKANGLNFLLASMMSKASPTLEIHQTGDEFVIRTITTMKTREQQFTVGQAFEEVHWSGGTKQSIAIFEGDKLVIKSVVDPENNPVIERELIGEDETELMMTLRKGDVVAKRYFKKRD</sequence>
<dbReference type="CDD" id="cd00742">
    <property type="entry name" value="FABP"/>
    <property type="match status" value="1"/>
</dbReference>
<accession>A0ABM0MJQ4</accession>
<dbReference type="SUPFAM" id="SSF50814">
    <property type="entry name" value="Lipocalins"/>
    <property type="match status" value="1"/>
</dbReference>
<name>A0ABM0MJQ4_SACKO</name>
<dbReference type="Proteomes" id="UP000694865">
    <property type="component" value="Unplaced"/>
</dbReference>
<dbReference type="RefSeq" id="XP_006820245.1">
    <property type="nucleotide sequence ID" value="XM_006820182.1"/>
</dbReference>
<evidence type="ECO:0000259" key="2">
    <source>
        <dbReference type="Pfam" id="PF00061"/>
    </source>
</evidence>
<proteinExistence type="inferred from homology"/>
<dbReference type="InterPro" id="IPR012674">
    <property type="entry name" value="Calycin"/>
</dbReference>
<feature type="domain" description="Lipocalin/cytosolic fatty-acid binding" evidence="2">
    <location>
        <begin position="5"/>
        <end position="115"/>
    </location>
</feature>
<comment type="similarity">
    <text evidence="1">Belongs to the calycin superfamily. Fatty-acid binding protein (FABP) family.</text>
</comment>
<dbReference type="PRINTS" id="PR00178">
    <property type="entry name" value="FATTYACIDBP"/>
</dbReference>
<dbReference type="InterPro" id="IPR000463">
    <property type="entry name" value="Fatty_acid-bd"/>
</dbReference>
<reference evidence="4" key="1">
    <citation type="submission" date="2025-08" db="UniProtKB">
        <authorList>
            <consortium name="RefSeq"/>
        </authorList>
    </citation>
    <scope>IDENTIFICATION</scope>
    <source>
        <tissue evidence="4">Testes</tissue>
    </source>
</reference>
<dbReference type="InterPro" id="IPR000566">
    <property type="entry name" value="Lipocln_cytosolic_FA-bd_dom"/>
</dbReference>
<gene>
    <name evidence="4" type="primary">LOC102807848</name>
</gene>
<evidence type="ECO:0000313" key="4">
    <source>
        <dbReference type="RefSeq" id="XP_006820245.1"/>
    </source>
</evidence>
<dbReference type="Pfam" id="PF00061">
    <property type="entry name" value="Lipocalin"/>
    <property type="match status" value="1"/>
</dbReference>
<keyword evidence="3" id="KW-1185">Reference proteome</keyword>
<evidence type="ECO:0000256" key="1">
    <source>
        <dbReference type="ARBA" id="ARBA00008390"/>
    </source>
</evidence>
<organism evidence="3 4">
    <name type="scientific">Saccoglossus kowalevskii</name>
    <name type="common">Acorn worm</name>
    <dbReference type="NCBI Taxonomy" id="10224"/>
    <lineage>
        <taxon>Eukaryota</taxon>
        <taxon>Metazoa</taxon>
        <taxon>Hemichordata</taxon>
        <taxon>Enteropneusta</taxon>
        <taxon>Harrimaniidae</taxon>
        <taxon>Saccoglossus</taxon>
    </lineage>
</organism>
<protein>
    <submittedName>
        <fullName evidence="4">Cellular retinoic acid-binding protein 1-like</fullName>
    </submittedName>
</protein>
<dbReference type="Gene3D" id="2.40.128.20">
    <property type="match status" value="1"/>
</dbReference>
<evidence type="ECO:0000313" key="3">
    <source>
        <dbReference type="Proteomes" id="UP000694865"/>
    </source>
</evidence>
<dbReference type="PANTHER" id="PTHR11955">
    <property type="entry name" value="FATTY ACID BINDING PROTEIN"/>
    <property type="match status" value="1"/>
</dbReference>
<dbReference type="InterPro" id="IPR031259">
    <property type="entry name" value="ILBP"/>
</dbReference>
<dbReference type="GeneID" id="102807848"/>